<keyword evidence="2 5" id="KW-0732">Signal</keyword>
<evidence type="ECO:0000256" key="4">
    <source>
        <dbReference type="ARBA" id="ARBA00023180"/>
    </source>
</evidence>
<keyword evidence="4" id="KW-0325">Glycoprotein</keyword>
<dbReference type="CDD" id="cd00010">
    <property type="entry name" value="AAI_LTSS"/>
    <property type="match status" value="1"/>
</dbReference>
<feature type="domain" description="Bifunctional inhibitor/plant lipid transfer protein/seed storage helical" evidence="6">
    <location>
        <begin position="31"/>
        <end position="112"/>
    </location>
</feature>
<dbReference type="SMART" id="SM00499">
    <property type="entry name" value="AAI"/>
    <property type="match status" value="1"/>
</dbReference>
<evidence type="ECO:0000256" key="3">
    <source>
        <dbReference type="ARBA" id="ARBA00023157"/>
    </source>
</evidence>
<evidence type="ECO:0000256" key="5">
    <source>
        <dbReference type="SAM" id="SignalP"/>
    </source>
</evidence>
<feature type="signal peptide" evidence="5">
    <location>
        <begin position="1"/>
        <end position="23"/>
    </location>
</feature>
<dbReference type="Gene3D" id="1.10.110.10">
    <property type="entry name" value="Plant lipid-transfer and hydrophobic proteins"/>
    <property type="match status" value="1"/>
</dbReference>
<organism evidence="7 8">
    <name type="scientific">Spirodela intermedia</name>
    <name type="common">Intermediate duckweed</name>
    <dbReference type="NCBI Taxonomy" id="51605"/>
    <lineage>
        <taxon>Eukaryota</taxon>
        <taxon>Viridiplantae</taxon>
        <taxon>Streptophyta</taxon>
        <taxon>Embryophyta</taxon>
        <taxon>Tracheophyta</taxon>
        <taxon>Spermatophyta</taxon>
        <taxon>Magnoliopsida</taxon>
        <taxon>Liliopsida</taxon>
        <taxon>Araceae</taxon>
        <taxon>Lemnoideae</taxon>
        <taxon>Spirodela</taxon>
    </lineage>
</organism>
<protein>
    <recommendedName>
        <fullName evidence="6">Bifunctional inhibitor/plant lipid transfer protein/seed storage helical domain-containing protein</fullName>
    </recommendedName>
</protein>
<evidence type="ECO:0000259" key="6">
    <source>
        <dbReference type="SMART" id="SM00499"/>
    </source>
</evidence>
<dbReference type="SUPFAM" id="SSF47699">
    <property type="entry name" value="Bifunctional inhibitor/lipid-transfer protein/seed storage 2S albumin"/>
    <property type="match status" value="1"/>
</dbReference>
<proteinExistence type="inferred from homology"/>
<dbReference type="InterPro" id="IPR036312">
    <property type="entry name" value="Bifun_inhib/LTP/seed_sf"/>
</dbReference>
<evidence type="ECO:0000256" key="1">
    <source>
        <dbReference type="ARBA" id="ARBA00009748"/>
    </source>
</evidence>
<comment type="similarity">
    <text evidence="1">Belongs to the plant LTP family.</text>
</comment>
<evidence type="ECO:0000313" key="8">
    <source>
        <dbReference type="Proteomes" id="UP000663760"/>
    </source>
</evidence>
<accession>A0A7I8KST3</accession>
<dbReference type="InterPro" id="IPR016140">
    <property type="entry name" value="Bifunc_inhib/LTP/seed_store"/>
</dbReference>
<dbReference type="PANTHER" id="PTHR33044">
    <property type="entry name" value="BIFUNCTIONAL INHIBITOR/LIPID-TRANSFER PROTEIN/SEED STORAGE 2S ALBUMIN SUPERFAMILY PROTEIN-RELATED"/>
    <property type="match status" value="1"/>
</dbReference>
<evidence type="ECO:0000313" key="7">
    <source>
        <dbReference type="EMBL" id="CAA7400562.1"/>
    </source>
</evidence>
<evidence type="ECO:0000256" key="2">
    <source>
        <dbReference type="ARBA" id="ARBA00022729"/>
    </source>
</evidence>
<sequence length="175" mass="18609">MGGGARALVFLLAFVLLAGRVTPDESLQTKCIGEVQSVKPCIAYGTGETGKPDDKCCNVAKSVNDKNRVCLCYLIQQVYEGNPLVRAQKLQGPRLLELPKYCNFPNTSLSDCIGLLKILPGTPENGIFNGSVSMFWAVCGAGIYPGGDGFAIRARYSYAFASAVLSAVALSVFSN</sequence>
<dbReference type="Pfam" id="PF14368">
    <property type="entry name" value="LTP_2"/>
    <property type="match status" value="1"/>
</dbReference>
<dbReference type="AlphaFoldDB" id="A0A7I8KST3"/>
<keyword evidence="3" id="KW-1015">Disulfide bond</keyword>
<dbReference type="EMBL" id="LR746271">
    <property type="protein sequence ID" value="CAA7400562.1"/>
    <property type="molecule type" value="Genomic_DNA"/>
</dbReference>
<dbReference type="InterPro" id="IPR043325">
    <property type="entry name" value="LTSS"/>
</dbReference>
<dbReference type="OrthoDB" id="1882492at2759"/>
<dbReference type="Proteomes" id="UP000663760">
    <property type="component" value="Chromosome 8"/>
</dbReference>
<feature type="chain" id="PRO_5029662769" description="Bifunctional inhibitor/plant lipid transfer protein/seed storage helical domain-containing protein" evidence="5">
    <location>
        <begin position="24"/>
        <end position="175"/>
    </location>
</feature>
<gene>
    <name evidence="7" type="ORF">SI8410_08011240</name>
</gene>
<reference evidence="7" key="1">
    <citation type="submission" date="2020-02" db="EMBL/GenBank/DDBJ databases">
        <authorList>
            <person name="Scholz U."/>
            <person name="Mascher M."/>
            <person name="Fiebig A."/>
        </authorList>
    </citation>
    <scope>NUCLEOTIDE SEQUENCE</scope>
</reference>
<keyword evidence="8" id="KW-1185">Reference proteome</keyword>
<name>A0A7I8KST3_SPIIN</name>